<proteinExistence type="predicted"/>
<sequence>MKLSVVVMGVLHHDERTRSVSRSTLWRTGEGALKSAPGRENDLGKTHVRAAFGLGYSFYLQASPYGTQIVSSAPVILYGDCTFSEKALRSEQLSRADLLSAVLA</sequence>
<comment type="caution">
    <text evidence="1">The sequence shown here is derived from an EMBL/GenBank/DDBJ whole genome shotgun (WGS) entry which is preliminary data.</text>
</comment>
<dbReference type="EMBL" id="BMPP01000007">
    <property type="protein sequence ID" value="GGK26736.1"/>
    <property type="molecule type" value="Genomic_DNA"/>
</dbReference>
<gene>
    <name evidence="1" type="ORF">GCM10008955_20670</name>
</gene>
<accession>A0ABQ2EUV0</accession>
<organism evidence="1 2">
    <name type="scientific">Deinococcus malanensis</name>
    <dbReference type="NCBI Taxonomy" id="1706855"/>
    <lineage>
        <taxon>Bacteria</taxon>
        <taxon>Thermotogati</taxon>
        <taxon>Deinococcota</taxon>
        <taxon>Deinococci</taxon>
        <taxon>Deinococcales</taxon>
        <taxon>Deinococcaceae</taxon>
        <taxon>Deinococcus</taxon>
    </lineage>
</organism>
<reference evidence="2" key="1">
    <citation type="journal article" date="2019" name="Int. J. Syst. Evol. Microbiol.">
        <title>The Global Catalogue of Microorganisms (GCM) 10K type strain sequencing project: providing services to taxonomists for standard genome sequencing and annotation.</title>
        <authorList>
            <consortium name="The Broad Institute Genomics Platform"/>
            <consortium name="The Broad Institute Genome Sequencing Center for Infectious Disease"/>
            <person name="Wu L."/>
            <person name="Ma J."/>
        </authorList>
    </citation>
    <scope>NUCLEOTIDE SEQUENCE [LARGE SCALE GENOMIC DNA]</scope>
    <source>
        <strain evidence="2">JCM 30331</strain>
    </source>
</reference>
<protein>
    <submittedName>
        <fullName evidence="1">Uncharacterized protein</fullName>
    </submittedName>
</protein>
<keyword evidence="2" id="KW-1185">Reference proteome</keyword>
<dbReference type="Proteomes" id="UP000647587">
    <property type="component" value="Unassembled WGS sequence"/>
</dbReference>
<evidence type="ECO:0000313" key="2">
    <source>
        <dbReference type="Proteomes" id="UP000647587"/>
    </source>
</evidence>
<evidence type="ECO:0000313" key="1">
    <source>
        <dbReference type="EMBL" id="GGK26736.1"/>
    </source>
</evidence>
<name>A0ABQ2EUV0_9DEIO</name>